<dbReference type="SUPFAM" id="SSF52058">
    <property type="entry name" value="L domain-like"/>
    <property type="match status" value="1"/>
</dbReference>
<evidence type="ECO:0000313" key="1">
    <source>
        <dbReference type="EMBL" id="RXH77112.1"/>
    </source>
</evidence>
<name>A0A498I4I7_MALDO</name>
<dbReference type="STRING" id="3750.A0A498I4I7"/>
<dbReference type="Proteomes" id="UP000290289">
    <property type="component" value="Chromosome 14"/>
</dbReference>
<dbReference type="InterPro" id="IPR001611">
    <property type="entry name" value="Leu-rich_rpt"/>
</dbReference>
<organism evidence="1 2">
    <name type="scientific">Malus domestica</name>
    <name type="common">Apple</name>
    <name type="synonym">Pyrus malus</name>
    <dbReference type="NCBI Taxonomy" id="3750"/>
    <lineage>
        <taxon>Eukaryota</taxon>
        <taxon>Viridiplantae</taxon>
        <taxon>Streptophyta</taxon>
        <taxon>Embryophyta</taxon>
        <taxon>Tracheophyta</taxon>
        <taxon>Spermatophyta</taxon>
        <taxon>Magnoliopsida</taxon>
        <taxon>eudicotyledons</taxon>
        <taxon>Gunneridae</taxon>
        <taxon>Pentapetalae</taxon>
        <taxon>rosids</taxon>
        <taxon>fabids</taxon>
        <taxon>Rosales</taxon>
        <taxon>Rosaceae</taxon>
        <taxon>Amygdaloideae</taxon>
        <taxon>Maleae</taxon>
        <taxon>Malus</taxon>
    </lineage>
</organism>
<dbReference type="Gene3D" id="3.80.10.10">
    <property type="entry name" value="Ribonuclease Inhibitor"/>
    <property type="match status" value="1"/>
</dbReference>
<accession>A0A498I4I7</accession>
<evidence type="ECO:0008006" key="3">
    <source>
        <dbReference type="Google" id="ProtNLM"/>
    </source>
</evidence>
<sequence length="94" mass="10779">MNPCKSTYNFLKFPHKLGELRVLYLPFNELGGEIPKEIWGLEKLEVLDLEGNLWNGNLPTRFSGLRTLRVLNLGFNRIGGEIRFSLSKCVDLEV</sequence>
<gene>
    <name evidence="1" type="ORF">DVH24_020000</name>
</gene>
<comment type="caution">
    <text evidence="1">The sequence shown here is derived from an EMBL/GenBank/DDBJ whole genome shotgun (WGS) entry which is preliminary data.</text>
</comment>
<dbReference type="Pfam" id="PF13516">
    <property type="entry name" value="LRR_6"/>
    <property type="match status" value="1"/>
</dbReference>
<dbReference type="PANTHER" id="PTHR48054">
    <property type="entry name" value="RECEPTOR KINASE-LIKE PROTEIN XA21"/>
    <property type="match status" value="1"/>
</dbReference>
<dbReference type="Pfam" id="PF00560">
    <property type="entry name" value="LRR_1"/>
    <property type="match status" value="2"/>
</dbReference>
<dbReference type="EMBL" id="RDQH01000340">
    <property type="protein sequence ID" value="RXH77112.1"/>
    <property type="molecule type" value="Genomic_DNA"/>
</dbReference>
<keyword evidence="2" id="KW-1185">Reference proteome</keyword>
<dbReference type="PANTHER" id="PTHR48054:SF82">
    <property type="entry name" value="LRR RECEPTOR-LIKE SERINE_THREONINE-PROTEIN KINASE FLS2"/>
    <property type="match status" value="1"/>
</dbReference>
<evidence type="ECO:0000313" key="2">
    <source>
        <dbReference type="Proteomes" id="UP000290289"/>
    </source>
</evidence>
<dbReference type="InterPro" id="IPR052592">
    <property type="entry name" value="LRR-RLK"/>
</dbReference>
<reference evidence="1 2" key="1">
    <citation type="submission" date="2018-10" db="EMBL/GenBank/DDBJ databases">
        <title>A high-quality apple genome assembly.</title>
        <authorList>
            <person name="Hu J."/>
        </authorList>
    </citation>
    <scope>NUCLEOTIDE SEQUENCE [LARGE SCALE GENOMIC DNA]</scope>
    <source>
        <strain evidence="2">cv. HFTH1</strain>
        <tissue evidence="1">Young leaf</tissue>
    </source>
</reference>
<proteinExistence type="predicted"/>
<dbReference type="InterPro" id="IPR032675">
    <property type="entry name" value="LRR_dom_sf"/>
</dbReference>
<protein>
    <recommendedName>
        <fullName evidence="3">Leucine-rich repeat-containing N-terminal plant-type domain-containing protein</fullName>
    </recommendedName>
</protein>
<dbReference type="AlphaFoldDB" id="A0A498I4I7"/>